<name>A0A673GFC5_9TELE</name>
<dbReference type="AlphaFoldDB" id="A0A673GFC5"/>
<feature type="domain" description="CARD" evidence="1">
    <location>
        <begin position="17"/>
        <end position="91"/>
    </location>
</feature>
<protein>
    <recommendedName>
        <fullName evidence="1">CARD domain-containing protein</fullName>
    </recommendedName>
</protein>
<keyword evidence="3" id="KW-1185">Reference proteome</keyword>
<dbReference type="InterPro" id="IPR001315">
    <property type="entry name" value="CARD"/>
</dbReference>
<dbReference type="Pfam" id="PF00619">
    <property type="entry name" value="CARD"/>
    <property type="match status" value="1"/>
</dbReference>
<dbReference type="Gene3D" id="1.10.533.10">
    <property type="entry name" value="Death Domain, Fas"/>
    <property type="match status" value="1"/>
</dbReference>
<accession>A0A673GFC5</accession>
<sequence length="110" mass="12674">MKNIYTDTAYTCFPLEKVLEQLRIKLKEGLTEAVIKNLLDDLRVKKVLGNEEIEEIVQKTKPRADQARDLIDGVSRKGTKASEIMLVQLHEAFSNHVYFSFKYVITFPLS</sequence>
<proteinExistence type="predicted"/>
<reference evidence="2" key="2">
    <citation type="submission" date="2025-09" db="UniProtKB">
        <authorList>
            <consortium name="Ensembl"/>
        </authorList>
    </citation>
    <scope>IDENTIFICATION</scope>
</reference>
<evidence type="ECO:0000259" key="1">
    <source>
        <dbReference type="PROSITE" id="PS50209"/>
    </source>
</evidence>
<dbReference type="PROSITE" id="PS50209">
    <property type="entry name" value="CARD"/>
    <property type="match status" value="1"/>
</dbReference>
<dbReference type="Proteomes" id="UP000472270">
    <property type="component" value="Unassembled WGS sequence"/>
</dbReference>
<dbReference type="Ensembl" id="ENSSRHT00000011393.1">
    <property type="protein sequence ID" value="ENSSRHP00000010974.1"/>
    <property type="gene ID" value="ENSSRHG00000006396.1"/>
</dbReference>
<dbReference type="SUPFAM" id="SSF47986">
    <property type="entry name" value="DEATH domain"/>
    <property type="match status" value="1"/>
</dbReference>
<organism evidence="2 3">
    <name type="scientific">Sinocyclocheilus rhinocerous</name>
    <dbReference type="NCBI Taxonomy" id="307959"/>
    <lineage>
        <taxon>Eukaryota</taxon>
        <taxon>Metazoa</taxon>
        <taxon>Chordata</taxon>
        <taxon>Craniata</taxon>
        <taxon>Vertebrata</taxon>
        <taxon>Euteleostomi</taxon>
        <taxon>Actinopterygii</taxon>
        <taxon>Neopterygii</taxon>
        <taxon>Teleostei</taxon>
        <taxon>Ostariophysi</taxon>
        <taxon>Cypriniformes</taxon>
        <taxon>Cyprinidae</taxon>
        <taxon>Cyprininae</taxon>
        <taxon>Sinocyclocheilus</taxon>
    </lineage>
</organism>
<dbReference type="InterPro" id="IPR011029">
    <property type="entry name" value="DEATH-like_dom_sf"/>
</dbReference>
<evidence type="ECO:0000313" key="2">
    <source>
        <dbReference type="Ensembl" id="ENSSRHP00000010974.1"/>
    </source>
</evidence>
<evidence type="ECO:0000313" key="3">
    <source>
        <dbReference type="Proteomes" id="UP000472270"/>
    </source>
</evidence>
<dbReference type="GO" id="GO:0042981">
    <property type="term" value="P:regulation of apoptotic process"/>
    <property type="evidence" value="ECO:0007669"/>
    <property type="project" value="InterPro"/>
</dbReference>
<reference evidence="2" key="1">
    <citation type="submission" date="2025-08" db="UniProtKB">
        <authorList>
            <consortium name="Ensembl"/>
        </authorList>
    </citation>
    <scope>IDENTIFICATION</scope>
</reference>